<dbReference type="Pfam" id="PF04413">
    <property type="entry name" value="Glycos_transf_N"/>
    <property type="match status" value="1"/>
</dbReference>
<evidence type="ECO:0000313" key="9">
    <source>
        <dbReference type="EMBL" id="MFC4267758.1"/>
    </source>
</evidence>
<comment type="pathway">
    <text evidence="1 7">Bacterial outer membrane biogenesis; LPS core biosynthesis.</text>
</comment>
<dbReference type="EC" id="2.4.99.12" evidence="2 7"/>
<reference evidence="10" key="1">
    <citation type="journal article" date="2019" name="Int. J. Syst. Evol. Microbiol.">
        <title>The Global Catalogue of Microorganisms (GCM) 10K type strain sequencing project: providing services to taxonomists for standard genome sequencing and annotation.</title>
        <authorList>
            <consortium name="The Broad Institute Genomics Platform"/>
            <consortium name="The Broad Institute Genome Sequencing Center for Infectious Disease"/>
            <person name="Wu L."/>
            <person name="Ma J."/>
        </authorList>
    </citation>
    <scope>NUCLEOTIDE SEQUENCE [LARGE SCALE GENOMIC DNA]</scope>
    <source>
        <strain evidence="10">CECT 8655</strain>
    </source>
</reference>
<dbReference type="PANTHER" id="PTHR42755">
    <property type="entry name" value="3-DEOXY-MANNO-OCTULOSONATE CYTIDYLYLTRANSFERASE"/>
    <property type="match status" value="1"/>
</dbReference>
<dbReference type="GO" id="GO:0016740">
    <property type="term" value="F:transferase activity"/>
    <property type="evidence" value="ECO:0007669"/>
    <property type="project" value="UniProtKB-KW"/>
</dbReference>
<sequence>MKFLYNLIVFKVSILLRIVALFNNKIKLFVDGRKEVFKQIEVLRNQNTIWFHAASLGEFEQARPIIEEVKNNYKNYKILVTFFSPSGYEIRKNYNLADVICYLPLDSKSNAKKFVEIVNPKIAIFVKYEFWPNFLKELKNKNSTTILISGILREKQVFFKWYGQFMRNALNSFDHFFVQDKNSKKLLESINFKNVTIAGDTRFDRVSRILTQDNSIDFINEFKENKYTIVAGSTWIQDEELIVDYINNHASKEEKFIIAPHNIKTDAILELQNSIEKATILYSKKENKELTNYQVFIIDTIGILTKIYAAADIAYVGGGLKTGLHNILEPATFGIPVVIGNKYDKFKEAVDLVAANGCISISNQKEFTEVLLKLKTDDDFRKESGAINSNYIQENLGATKKIMNYLKLKL</sequence>
<evidence type="ECO:0000259" key="8">
    <source>
        <dbReference type="Pfam" id="PF04413"/>
    </source>
</evidence>
<dbReference type="EMBL" id="JBHSCY010000001">
    <property type="protein sequence ID" value="MFC4267758.1"/>
    <property type="molecule type" value="Genomic_DNA"/>
</dbReference>
<dbReference type="SUPFAM" id="SSF53756">
    <property type="entry name" value="UDP-Glycosyltransferase/glycogen phosphorylase"/>
    <property type="match status" value="1"/>
</dbReference>
<comment type="similarity">
    <text evidence="7">Belongs to the glycosyltransferase group 1 family.</text>
</comment>
<dbReference type="Gene3D" id="3.40.50.11720">
    <property type="entry name" value="3-Deoxy-D-manno-octulosonic-acid transferase, N-terminal domain"/>
    <property type="match status" value="1"/>
</dbReference>
<dbReference type="Proteomes" id="UP001595826">
    <property type="component" value="Unassembled WGS sequence"/>
</dbReference>
<evidence type="ECO:0000256" key="5">
    <source>
        <dbReference type="ARBA" id="ARBA00031445"/>
    </source>
</evidence>
<dbReference type="InterPro" id="IPR007507">
    <property type="entry name" value="Glycos_transf_N"/>
</dbReference>
<comment type="caution">
    <text evidence="9">The sequence shown here is derived from an EMBL/GenBank/DDBJ whole genome shotgun (WGS) entry which is preliminary data.</text>
</comment>
<comment type="catalytic activity">
    <reaction evidence="6 7">
        <text>lipid IVA (E. coli) + CMP-3-deoxy-beta-D-manno-octulosonate = alpha-Kdo-(2-&gt;6)-lipid IVA (E. coli) + CMP + H(+)</text>
        <dbReference type="Rhea" id="RHEA:28066"/>
        <dbReference type="ChEBI" id="CHEBI:15378"/>
        <dbReference type="ChEBI" id="CHEBI:58603"/>
        <dbReference type="ChEBI" id="CHEBI:60364"/>
        <dbReference type="ChEBI" id="CHEBI:60377"/>
        <dbReference type="ChEBI" id="CHEBI:85987"/>
        <dbReference type="EC" id="2.4.99.12"/>
    </reaction>
</comment>
<keyword evidence="4 7" id="KW-0808">Transferase</keyword>
<evidence type="ECO:0000256" key="7">
    <source>
        <dbReference type="RuleBase" id="RU365103"/>
    </source>
</evidence>
<dbReference type="PANTHER" id="PTHR42755:SF1">
    <property type="entry name" value="3-DEOXY-D-MANNO-OCTULOSONIC ACID TRANSFERASE, MITOCHONDRIAL-RELATED"/>
    <property type="match status" value="1"/>
</dbReference>
<keyword evidence="7" id="KW-0472">Membrane</keyword>
<evidence type="ECO:0000256" key="4">
    <source>
        <dbReference type="ARBA" id="ARBA00022679"/>
    </source>
</evidence>
<dbReference type="InterPro" id="IPR038107">
    <property type="entry name" value="Glycos_transf_N_sf"/>
</dbReference>
<comment type="subcellular location">
    <subcellularLocation>
        <location evidence="7">Cell membrane</location>
    </subcellularLocation>
</comment>
<keyword evidence="7" id="KW-1003">Cell membrane</keyword>
<gene>
    <name evidence="9" type="ORF">ACFOWD_02470</name>
</gene>
<proteinExistence type="inferred from homology"/>
<comment type="function">
    <text evidence="7">Involved in lipopolysaccharide (LPS) biosynthesis. Catalyzes the transfer of 3-deoxy-D-manno-octulosonate (Kdo) residue(s) from CMP-Kdo to lipid IV(A), the tetraacyldisaccharide-1,4'-bisphosphate precursor of lipid A.</text>
</comment>
<dbReference type="InterPro" id="IPR039901">
    <property type="entry name" value="Kdotransferase"/>
</dbReference>
<keyword evidence="7" id="KW-0448">Lipopolysaccharide biosynthesis</keyword>
<evidence type="ECO:0000313" key="10">
    <source>
        <dbReference type="Proteomes" id="UP001595826"/>
    </source>
</evidence>
<evidence type="ECO:0000256" key="1">
    <source>
        <dbReference type="ARBA" id="ARBA00004713"/>
    </source>
</evidence>
<dbReference type="Gene3D" id="3.40.50.2000">
    <property type="entry name" value="Glycogen Phosphorylase B"/>
    <property type="match status" value="1"/>
</dbReference>
<evidence type="ECO:0000256" key="2">
    <source>
        <dbReference type="ARBA" id="ARBA00012621"/>
    </source>
</evidence>
<keyword evidence="10" id="KW-1185">Reference proteome</keyword>
<evidence type="ECO:0000256" key="3">
    <source>
        <dbReference type="ARBA" id="ARBA00019077"/>
    </source>
</evidence>
<protein>
    <recommendedName>
        <fullName evidence="3 7">3-deoxy-D-manno-octulosonic acid transferase</fullName>
        <shortName evidence="7">Kdo transferase</shortName>
        <ecNumber evidence="2 7">2.4.99.12</ecNumber>
    </recommendedName>
    <alternativeName>
        <fullName evidence="5 7">Lipid IV(A) 3-deoxy-D-manno-octulosonic acid transferase</fullName>
    </alternativeName>
</protein>
<dbReference type="RefSeq" id="WP_377407837.1">
    <property type="nucleotide sequence ID" value="NZ_JBHSCY010000001.1"/>
</dbReference>
<evidence type="ECO:0000256" key="6">
    <source>
        <dbReference type="ARBA" id="ARBA00049183"/>
    </source>
</evidence>
<organism evidence="9 10">
    <name type="scientific">Polaribacter marinivivus</name>
    <dbReference type="NCBI Taxonomy" id="1524260"/>
    <lineage>
        <taxon>Bacteria</taxon>
        <taxon>Pseudomonadati</taxon>
        <taxon>Bacteroidota</taxon>
        <taxon>Flavobacteriia</taxon>
        <taxon>Flavobacteriales</taxon>
        <taxon>Flavobacteriaceae</taxon>
    </lineage>
</organism>
<feature type="domain" description="3-deoxy-D-manno-octulosonic-acid transferase N-terminal" evidence="8">
    <location>
        <begin position="37"/>
        <end position="204"/>
    </location>
</feature>
<accession>A0ABV8R6Z0</accession>
<name>A0ABV8R6Z0_9FLAO</name>